<dbReference type="PROSITE" id="PS50929">
    <property type="entry name" value="ABC_TM1F"/>
    <property type="match status" value="2"/>
</dbReference>
<accession>A0A401S377</accession>
<keyword evidence="12" id="KW-0547">Nucleotide-binding</keyword>
<keyword evidence="9" id="KW-0597">Phosphoprotein</keyword>
<feature type="transmembrane region" description="Helical" evidence="31">
    <location>
        <begin position="801"/>
        <end position="825"/>
    </location>
</feature>
<dbReference type="FunFam" id="3.40.50.300:FF:000074">
    <property type="entry name" value="Multidrug resistance-associated protein 5 isoform 1"/>
    <property type="match status" value="1"/>
</dbReference>
<evidence type="ECO:0000256" key="19">
    <source>
        <dbReference type="ARBA" id="ARBA00023180"/>
    </source>
</evidence>
<keyword evidence="16 31" id="KW-1133">Transmembrane helix</keyword>
<evidence type="ECO:0000256" key="3">
    <source>
        <dbReference type="ARBA" id="ARBA00004554"/>
    </source>
</evidence>
<dbReference type="Gene3D" id="3.40.50.300">
    <property type="entry name" value="P-loop containing nucleotide triphosphate hydrolases"/>
    <property type="match status" value="2"/>
</dbReference>
<feature type="transmembrane region" description="Helical" evidence="31">
    <location>
        <begin position="231"/>
        <end position="256"/>
    </location>
</feature>
<dbReference type="InterPro" id="IPR036640">
    <property type="entry name" value="ABC1_TM_sf"/>
</dbReference>
<dbReference type="InterPro" id="IPR003593">
    <property type="entry name" value="AAA+_ATPase"/>
</dbReference>
<evidence type="ECO:0000259" key="33">
    <source>
        <dbReference type="PROSITE" id="PS50929"/>
    </source>
</evidence>
<feature type="domain" description="ABC transmembrane type-1" evidence="33">
    <location>
        <begin position="124"/>
        <end position="400"/>
    </location>
</feature>
<dbReference type="InterPro" id="IPR011527">
    <property type="entry name" value="ABC1_TM_dom"/>
</dbReference>
<feature type="transmembrane region" description="Helical" evidence="31">
    <location>
        <begin position="120"/>
        <end position="146"/>
    </location>
</feature>
<dbReference type="GO" id="GO:0016324">
    <property type="term" value="C:apical plasma membrane"/>
    <property type="evidence" value="ECO:0007669"/>
    <property type="project" value="UniProtKB-SubCell"/>
</dbReference>
<dbReference type="CDD" id="cd03244">
    <property type="entry name" value="ABCC_MRP_domain2"/>
    <property type="match status" value="1"/>
</dbReference>
<evidence type="ECO:0000256" key="30">
    <source>
        <dbReference type="SAM" id="MobiDB-lite"/>
    </source>
</evidence>
<reference evidence="34 35" key="1">
    <citation type="journal article" date="2018" name="Nat. Ecol. Evol.">
        <title>Shark genomes provide insights into elasmobranch evolution and the origin of vertebrates.</title>
        <authorList>
            <person name="Hara Y"/>
            <person name="Yamaguchi K"/>
            <person name="Onimaru K"/>
            <person name="Kadota M"/>
            <person name="Koyanagi M"/>
            <person name="Keeley SD"/>
            <person name="Tatsumi K"/>
            <person name="Tanaka K"/>
            <person name="Motone F"/>
            <person name="Kageyama Y"/>
            <person name="Nozu R"/>
            <person name="Adachi N"/>
            <person name="Nishimura O"/>
            <person name="Nakagawa R"/>
            <person name="Tanegashima C"/>
            <person name="Kiyatake I"/>
            <person name="Matsumoto R"/>
            <person name="Murakumo K"/>
            <person name="Nishida K"/>
            <person name="Terakita A"/>
            <person name="Kuratani S"/>
            <person name="Sato K"/>
            <person name="Hyodo S Kuraku.S."/>
        </authorList>
    </citation>
    <scope>NUCLEOTIDE SEQUENCE [LARGE SCALE GENOMIC DNA]</scope>
</reference>
<keyword evidence="10 31" id="KW-0812">Transmembrane</keyword>
<comment type="catalytic activity">
    <reaction evidence="25">
        <text>N-acetyl-L-aspartyl-L-glutamyl-L-glutamate(in) + ATP + H2O = N-acetyl-L-aspartyl-L-glutamyl-L-glutamate(out) + ADP + phosphate + H(+)</text>
        <dbReference type="Rhea" id="RHEA:66732"/>
        <dbReference type="ChEBI" id="CHEBI:15377"/>
        <dbReference type="ChEBI" id="CHEBI:15378"/>
        <dbReference type="ChEBI" id="CHEBI:30616"/>
        <dbReference type="ChEBI" id="CHEBI:43474"/>
        <dbReference type="ChEBI" id="CHEBI:76935"/>
        <dbReference type="ChEBI" id="CHEBI:456216"/>
    </reaction>
    <physiologicalReaction direction="left-to-right" evidence="25">
        <dbReference type="Rhea" id="RHEA:66733"/>
    </physiologicalReaction>
</comment>
<keyword evidence="15" id="KW-1278">Translocase</keyword>
<dbReference type="SMART" id="SM00382">
    <property type="entry name" value="AAA"/>
    <property type="match status" value="2"/>
</dbReference>
<keyword evidence="18 31" id="KW-0472">Membrane</keyword>
<evidence type="ECO:0000256" key="27">
    <source>
        <dbReference type="ARBA" id="ARBA00052963"/>
    </source>
</evidence>
<dbReference type="SUPFAM" id="SSF90123">
    <property type="entry name" value="ABC transporter transmembrane region"/>
    <property type="match status" value="2"/>
</dbReference>
<evidence type="ECO:0000256" key="1">
    <source>
        <dbReference type="ARBA" id="ARBA00004424"/>
    </source>
</evidence>
<gene>
    <name evidence="34" type="ORF">chiPu_0003242</name>
</gene>
<dbReference type="FunFam" id="1.20.1560.10:FF:000015">
    <property type="entry name" value="multidrug resistance-associated protein 5 isoform X1"/>
    <property type="match status" value="1"/>
</dbReference>
<evidence type="ECO:0000256" key="26">
    <source>
        <dbReference type="ARBA" id="ARBA00052708"/>
    </source>
</evidence>
<dbReference type="CDD" id="cd03250">
    <property type="entry name" value="ABCC_MRP_domain1"/>
    <property type="match status" value="1"/>
</dbReference>
<comment type="catalytic activity">
    <reaction evidence="27">
        <text>3',5'-cyclic GMP(in) + ATP + H2O = 3',5'-cyclic GMP(out) + ADP + phosphate + H(+)</text>
        <dbReference type="Rhea" id="RHEA:66188"/>
        <dbReference type="ChEBI" id="CHEBI:15377"/>
        <dbReference type="ChEBI" id="CHEBI:15378"/>
        <dbReference type="ChEBI" id="CHEBI:30616"/>
        <dbReference type="ChEBI" id="CHEBI:43474"/>
        <dbReference type="ChEBI" id="CHEBI:57746"/>
        <dbReference type="ChEBI" id="CHEBI:456216"/>
    </reaction>
    <physiologicalReaction direction="left-to-right" evidence="27">
        <dbReference type="Rhea" id="RHEA:66189"/>
    </physiologicalReaction>
</comment>
<evidence type="ECO:0000256" key="9">
    <source>
        <dbReference type="ARBA" id="ARBA00022553"/>
    </source>
</evidence>
<dbReference type="OMA" id="CPQDWPS"/>
<evidence type="ECO:0000256" key="14">
    <source>
        <dbReference type="ARBA" id="ARBA00022840"/>
    </source>
</evidence>
<dbReference type="InterPro" id="IPR017871">
    <property type="entry name" value="ABC_transporter-like_CS"/>
</dbReference>
<evidence type="ECO:0000256" key="15">
    <source>
        <dbReference type="ARBA" id="ARBA00022967"/>
    </source>
</evidence>
<comment type="catalytic activity">
    <reaction evidence="23">
        <text>N-acetyl-L-aspartyl-L-glutamate(in) + ATP + H2O = N-acetyl-L-aspartyl-L-glutamate(out) + ADP + phosphate + H(+)</text>
        <dbReference type="Rhea" id="RHEA:66728"/>
        <dbReference type="ChEBI" id="CHEBI:15377"/>
        <dbReference type="ChEBI" id="CHEBI:15378"/>
        <dbReference type="ChEBI" id="CHEBI:30616"/>
        <dbReference type="ChEBI" id="CHEBI:43474"/>
        <dbReference type="ChEBI" id="CHEBI:76931"/>
        <dbReference type="ChEBI" id="CHEBI:456216"/>
    </reaction>
    <physiologicalReaction direction="left-to-right" evidence="23">
        <dbReference type="Rhea" id="RHEA:66729"/>
    </physiologicalReaction>
</comment>
<feature type="domain" description="ABC transmembrane type-1" evidence="33">
    <location>
        <begin position="805"/>
        <end position="1102"/>
    </location>
</feature>
<dbReference type="EC" id="7.6.2.2" evidence="6"/>
<dbReference type="PROSITE" id="PS50893">
    <property type="entry name" value="ABC_TRANSPORTER_2"/>
    <property type="match status" value="2"/>
</dbReference>
<evidence type="ECO:0000259" key="32">
    <source>
        <dbReference type="PROSITE" id="PS50893"/>
    </source>
</evidence>
<evidence type="ECO:0000256" key="2">
    <source>
        <dbReference type="ARBA" id="ARBA00004463"/>
    </source>
</evidence>
<protein>
    <recommendedName>
        <fullName evidence="28">ATP-binding cassette sub-family C member 5</fullName>
        <ecNumber evidence="6">7.6.2.2</ecNumber>
    </recommendedName>
    <alternativeName>
        <fullName evidence="29">Multidrug resistance-associated protein 5</fullName>
    </alternativeName>
</protein>
<feature type="transmembrane region" description="Helical" evidence="31">
    <location>
        <begin position="262"/>
        <end position="280"/>
    </location>
</feature>
<comment type="catalytic activity">
    <reaction evidence="21">
        <text>ATP + H2O + xenobioticSide 1 = ADP + phosphate + xenobioticSide 2.</text>
        <dbReference type="EC" id="7.6.2.2"/>
    </reaction>
</comment>
<dbReference type="Proteomes" id="UP000287033">
    <property type="component" value="Unassembled WGS sequence"/>
</dbReference>
<keyword evidence="19" id="KW-0325">Glycoprotein</keyword>
<comment type="catalytic activity">
    <reaction evidence="26">
        <text>N-acetyl-L-aspartate(in) + ATP + H2O = N-acetyl-L-aspartate(out) + ADP + phosphate + H(+)</text>
        <dbReference type="Rhea" id="RHEA:66744"/>
        <dbReference type="ChEBI" id="CHEBI:15377"/>
        <dbReference type="ChEBI" id="CHEBI:15378"/>
        <dbReference type="ChEBI" id="CHEBI:16953"/>
        <dbReference type="ChEBI" id="CHEBI:30616"/>
        <dbReference type="ChEBI" id="CHEBI:43474"/>
        <dbReference type="ChEBI" id="CHEBI:456216"/>
    </reaction>
    <physiologicalReaction direction="left-to-right" evidence="26">
        <dbReference type="Rhea" id="RHEA:66745"/>
    </physiologicalReaction>
</comment>
<evidence type="ECO:0000256" key="11">
    <source>
        <dbReference type="ARBA" id="ARBA00022737"/>
    </source>
</evidence>
<evidence type="ECO:0000256" key="20">
    <source>
        <dbReference type="ARBA" id="ARBA00023769"/>
    </source>
</evidence>
<evidence type="ECO:0000256" key="12">
    <source>
        <dbReference type="ARBA" id="ARBA00022741"/>
    </source>
</evidence>
<feature type="transmembrane region" description="Helical" evidence="31">
    <location>
        <begin position="158"/>
        <end position="183"/>
    </location>
</feature>
<evidence type="ECO:0000256" key="29">
    <source>
        <dbReference type="ARBA" id="ARBA00082793"/>
    </source>
</evidence>
<dbReference type="FunFam" id="3.40.50.300:FF:000605">
    <property type="entry name" value="multidrug resistance-associated protein 5 isoform X1"/>
    <property type="match status" value="1"/>
</dbReference>
<dbReference type="GO" id="GO:0010008">
    <property type="term" value="C:endosome membrane"/>
    <property type="evidence" value="ECO:0007669"/>
    <property type="project" value="UniProtKB-SubCell"/>
</dbReference>
<evidence type="ECO:0000256" key="13">
    <source>
        <dbReference type="ARBA" id="ARBA00022753"/>
    </source>
</evidence>
<feature type="transmembrane region" description="Helical" evidence="31">
    <location>
        <begin position="940"/>
        <end position="956"/>
    </location>
</feature>
<dbReference type="GO" id="GO:0008559">
    <property type="term" value="F:ABC-type xenobiotic transporter activity"/>
    <property type="evidence" value="ECO:0007669"/>
    <property type="project" value="UniProtKB-EC"/>
</dbReference>
<evidence type="ECO:0000256" key="7">
    <source>
        <dbReference type="ARBA" id="ARBA00022448"/>
    </source>
</evidence>
<comment type="subcellular location">
    <subcellularLocation>
        <location evidence="1">Apical cell membrane</location>
        <topology evidence="1">Multi-pass membrane protein</topology>
    </subcellularLocation>
    <subcellularLocation>
        <location evidence="3">Basolateral cell membrane</location>
        <topology evidence="3">Multi-pass membrane protein</topology>
    </subcellularLocation>
    <subcellularLocation>
        <location evidence="2">Cytoplasmic granule</location>
    </subcellularLocation>
    <subcellularLocation>
        <location evidence="4">Endosome membrane</location>
    </subcellularLocation>
    <subcellularLocation>
        <location evidence="20">Golgi apparatus lumen</location>
    </subcellularLocation>
</comment>
<dbReference type="PANTHER" id="PTHR24223">
    <property type="entry name" value="ATP-BINDING CASSETTE SUB-FAMILY C"/>
    <property type="match status" value="1"/>
</dbReference>
<name>A0A401S377_CHIPU</name>
<dbReference type="Gene3D" id="1.20.1560.10">
    <property type="entry name" value="ABC transporter type 1, transmembrane domain"/>
    <property type="match status" value="2"/>
</dbReference>
<evidence type="ECO:0000256" key="31">
    <source>
        <dbReference type="SAM" id="Phobius"/>
    </source>
</evidence>
<feature type="transmembrane region" description="Helical" evidence="31">
    <location>
        <begin position="46"/>
        <end position="62"/>
    </location>
</feature>
<proteinExistence type="inferred from homology"/>
<dbReference type="EMBL" id="BEZZ01000068">
    <property type="protein sequence ID" value="GCC24840.1"/>
    <property type="molecule type" value="Genomic_DNA"/>
</dbReference>
<evidence type="ECO:0000256" key="24">
    <source>
        <dbReference type="ARBA" id="ARBA00051604"/>
    </source>
</evidence>
<dbReference type="GO" id="GO:0016887">
    <property type="term" value="F:ATP hydrolysis activity"/>
    <property type="evidence" value="ECO:0007669"/>
    <property type="project" value="InterPro"/>
</dbReference>
<dbReference type="Pfam" id="PF00664">
    <property type="entry name" value="ABC_membrane"/>
    <property type="match status" value="2"/>
</dbReference>
<keyword evidence="35" id="KW-1185">Reference proteome</keyword>
<dbReference type="OrthoDB" id="6500128at2759"/>
<evidence type="ECO:0000313" key="35">
    <source>
        <dbReference type="Proteomes" id="UP000287033"/>
    </source>
</evidence>
<dbReference type="GO" id="GO:0016323">
    <property type="term" value="C:basolateral plasma membrane"/>
    <property type="evidence" value="ECO:0007669"/>
    <property type="project" value="UniProtKB-SubCell"/>
</dbReference>
<comment type="similarity">
    <text evidence="5">Belongs to the ABC transporter superfamily. ABCC family. Conjugate transporter (TC 3.A.1.208) subfamily.</text>
</comment>
<dbReference type="GO" id="GO:0005524">
    <property type="term" value="F:ATP binding"/>
    <property type="evidence" value="ECO:0007669"/>
    <property type="project" value="UniProtKB-KW"/>
</dbReference>
<dbReference type="SUPFAM" id="SSF52540">
    <property type="entry name" value="P-loop containing nucleoside triphosphate hydrolases"/>
    <property type="match status" value="2"/>
</dbReference>
<evidence type="ECO:0000256" key="25">
    <source>
        <dbReference type="ARBA" id="ARBA00052576"/>
    </source>
</evidence>
<dbReference type="InterPro" id="IPR003439">
    <property type="entry name" value="ABC_transporter-like_ATP-bd"/>
</dbReference>
<dbReference type="PANTHER" id="PTHR24223:SF10">
    <property type="entry name" value="ATP-BINDING CASSETTE SUB-FAMILY C MEMBER 12"/>
    <property type="match status" value="1"/>
</dbReference>
<evidence type="ECO:0000256" key="18">
    <source>
        <dbReference type="ARBA" id="ARBA00023136"/>
    </source>
</evidence>
<comment type="caution">
    <text evidence="34">The sequence shown here is derived from an EMBL/GenBank/DDBJ whole genome shotgun (WGS) entry which is preliminary data.</text>
</comment>
<dbReference type="GO" id="GO:0005796">
    <property type="term" value="C:Golgi lumen"/>
    <property type="evidence" value="ECO:0007669"/>
    <property type="project" value="UniProtKB-SubCell"/>
</dbReference>
<feature type="region of interest" description="Disordered" evidence="30">
    <location>
        <begin position="444"/>
        <end position="482"/>
    </location>
</feature>
<dbReference type="InterPro" id="IPR050173">
    <property type="entry name" value="ABC_transporter_C-like"/>
</dbReference>
<comment type="catalytic activity">
    <reaction evidence="24">
        <text>3',5'-cyclic AMP(in) + ATP + H2O = 3',5'-cyclic AMP(out) + ADP + phosphate + H(+)</text>
        <dbReference type="Rhea" id="RHEA:66184"/>
        <dbReference type="ChEBI" id="CHEBI:15377"/>
        <dbReference type="ChEBI" id="CHEBI:15378"/>
        <dbReference type="ChEBI" id="CHEBI:30616"/>
        <dbReference type="ChEBI" id="CHEBI:43474"/>
        <dbReference type="ChEBI" id="CHEBI:58165"/>
        <dbReference type="ChEBI" id="CHEBI:456216"/>
    </reaction>
    <physiologicalReaction direction="left-to-right" evidence="24">
        <dbReference type="Rhea" id="RHEA:66185"/>
    </physiologicalReaction>
</comment>
<evidence type="ECO:0000256" key="21">
    <source>
        <dbReference type="ARBA" id="ARBA00034018"/>
    </source>
</evidence>
<feature type="domain" description="ABC transporter" evidence="32">
    <location>
        <begin position="1140"/>
        <end position="1374"/>
    </location>
</feature>
<dbReference type="CDD" id="cd18592">
    <property type="entry name" value="ABC_6TM_MRP5_8_9_D1"/>
    <property type="match status" value="1"/>
</dbReference>
<dbReference type="InterPro" id="IPR027417">
    <property type="entry name" value="P-loop_NTPase"/>
</dbReference>
<evidence type="ECO:0000256" key="10">
    <source>
        <dbReference type="ARBA" id="ARBA00022692"/>
    </source>
</evidence>
<feature type="transmembrane region" description="Helical" evidence="31">
    <location>
        <begin position="863"/>
        <end position="882"/>
    </location>
</feature>
<dbReference type="CDD" id="cd18599">
    <property type="entry name" value="ABC_6TM_MRP5_8_9_D2"/>
    <property type="match status" value="1"/>
</dbReference>
<evidence type="ECO:0000256" key="6">
    <source>
        <dbReference type="ARBA" id="ARBA00012191"/>
    </source>
</evidence>
<evidence type="ECO:0000256" key="8">
    <source>
        <dbReference type="ARBA" id="ARBA00022475"/>
    </source>
</evidence>
<feature type="domain" description="ABC transporter" evidence="32">
    <location>
        <begin position="474"/>
        <end position="700"/>
    </location>
</feature>
<evidence type="ECO:0000256" key="28">
    <source>
        <dbReference type="ARBA" id="ARBA00069159"/>
    </source>
</evidence>
<keyword evidence="17" id="KW-0333">Golgi apparatus</keyword>
<dbReference type="FunFam" id="1.20.1560.10:FF:000012">
    <property type="entry name" value="ATP binding cassette subfamily C member 5"/>
    <property type="match status" value="1"/>
</dbReference>
<feature type="transmembrane region" description="Helical" evidence="31">
    <location>
        <begin position="1045"/>
        <end position="1066"/>
    </location>
</feature>
<sequence length="1381" mass="154868">MEFPGFNDEGVHEVQSKHHKYYQSSKTMIPIRPKPKNPSPSPIEDAGLFSYIFFSWLTPLMIKGFKKKLNQDTVPPLSHFNCSDVNARRFLRLWKNEVERMGIEKASLEKVTMQFQRTRLIMNITCTVICMISSFLGPAVLVHAILQHIEKKSDSLVYGVGLCFALFTTELCKTTFFSASWAINYQTAIRLKGAISTLAFIKLIHLKSLNNISIGEVLNLLSNDGHRLFEAALFCPFIFGTPILLISCTIYCYIILGPTSLLGIVAYVLFIPVQLLMAQLTTGFRRKAIVQTDTRVRLMNEVLTYIKLIKMYAWEKSFARTIHDVRKTERKILEKAGYVQSVNTSVTPIVPTLATVLTFVVHTLLGYELTASTAFTVIAVFNSMKFSLASLPYSVKAFAEAKISLRRLKKILVMKDPVVYVKSMKDSQYAVLMENASLSWDNTNGNGTLNTADKVPKGKNVSKANGANDPNSSGQLPELTSKTSAEKDSIVLTTLHSISFSLEKGSLLGVCGNVGSGKSSLISALLGQMVLHNGVVAINGSLAFVSQQAWIFHGNVRENILFGKTYDEERYKNVIEVCSLEQDLDILPFGDLTEIGERGINLSGGQKQRISIARAVYSDQDIYLLDDPLSAVDAHVGKHIFEQCIKKALQKKTVILVTHQLQYLEHCDEILLLEDGKIKEKGKHELLMNENGHYASLINNYQMNQPNNSEENNVVPPSSEIENLNGTASDIEFKGLDNAAFDMTDETNDSADENVENAKTMKQDRNYMKAQKEQLTKEEENQSGSVPGKTYHHYIMAGGGYILFLFVLFTFILIIASTTFSGWWLSYWIEEGAGPDCIAQRNNTTTGDCSSITNNPQLGFYQLIYGMSIVVIIVLSVIKGFVFTKFTLKASSSLHDNVFYKILHSPMKFFDTTPLGRIINRFSKDMDEIDVRLPFQAENFLQQVLIVLFTIATLAAVFPYLLIAVVIMAIVFVIIFKLFQQGIRELKRIENVSRSPWFSHITASIQGRSTIHAYNKTDDFIERFKDLSDKNSSHFLLFNCSMRWLAVRIDILTALMTLTVALFVILSPDSIPASNKGLALSYAIQLTGLLQICIRMGIETEARFISVERIMEYIQLCVSEAPLHVKNVTVSKEWPNQGAIMFKNYQMKYRENTPIVLKGLHLNIEAQEKIGIVGRTGSGKSSLSVALFRLVEPVTGTILIDDVDICTVALEDLRSKLSVIPQDPVLFVGTVRYNLDPFRNYNDDAIWEALERTYMKDMISKLPKKLDSDVIENGENFSVGERQLLCMARALLRHSKIIVLDEATASIDSETDLLVQQTIREAFKDCTMLTIAHRINTVLECDRILVMENGKAVEFDKPAVLIQNQNSIFASMLAATNKMES</sequence>
<keyword evidence="8" id="KW-1003">Cell membrane</keyword>
<dbReference type="STRING" id="137246.A0A401S377"/>
<keyword evidence="14" id="KW-0067">ATP-binding</keyword>
<evidence type="ECO:0000256" key="5">
    <source>
        <dbReference type="ARBA" id="ARBA00009726"/>
    </source>
</evidence>
<evidence type="ECO:0000313" key="34">
    <source>
        <dbReference type="EMBL" id="GCC24840.1"/>
    </source>
</evidence>
<dbReference type="Pfam" id="PF00005">
    <property type="entry name" value="ABC_tran"/>
    <property type="match status" value="2"/>
</dbReference>
<evidence type="ECO:0000256" key="4">
    <source>
        <dbReference type="ARBA" id="ARBA00004608"/>
    </source>
</evidence>
<keyword evidence="11" id="KW-0677">Repeat</keyword>
<evidence type="ECO:0000256" key="16">
    <source>
        <dbReference type="ARBA" id="ARBA00022989"/>
    </source>
</evidence>
<evidence type="ECO:0000256" key="17">
    <source>
        <dbReference type="ARBA" id="ARBA00023034"/>
    </source>
</evidence>
<dbReference type="PROSITE" id="PS00211">
    <property type="entry name" value="ABC_TRANSPORTER_1"/>
    <property type="match status" value="2"/>
</dbReference>
<keyword evidence="7" id="KW-0813">Transport</keyword>
<comment type="catalytic activity">
    <reaction evidence="22">
        <text>(2S)-2-[5-amino-1-(beta-D-ribosyl)imidazole-4-carboxamido]succinate(in) + ATP + H2O = (2S)-2-[5-amino-1-(beta-D-ribosyl)imidazole-4-carboxamido]succinate(out) + ADP + phosphate + H(+)</text>
        <dbReference type="Rhea" id="RHEA:66752"/>
        <dbReference type="ChEBI" id="CHEBI:15377"/>
        <dbReference type="ChEBI" id="CHEBI:15378"/>
        <dbReference type="ChEBI" id="CHEBI:30616"/>
        <dbReference type="ChEBI" id="CHEBI:43474"/>
        <dbReference type="ChEBI" id="CHEBI:167466"/>
        <dbReference type="ChEBI" id="CHEBI:456216"/>
    </reaction>
    <physiologicalReaction direction="left-to-right" evidence="22">
        <dbReference type="Rhea" id="RHEA:66753"/>
    </physiologicalReaction>
</comment>
<feature type="compositionally biased region" description="Polar residues" evidence="30">
    <location>
        <begin position="462"/>
        <end position="482"/>
    </location>
</feature>
<keyword evidence="13" id="KW-0967">Endosome</keyword>
<organism evidence="34 35">
    <name type="scientific">Chiloscyllium punctatum</name>
    <name type="common">Brownbanded bambooshark</name>
    <name type="synonym">Hemiscyllium punctatum</name>
    <dbReference type="NCBI Taxonomy" id="137246"/>
    <lineage>
        <taxon>Eukaryota</taxon>
        <taxon>Metazoa</taxon>
        <taxon>Chordata</taxon>
        <taxon>Craniata</taxon>
        <taxon>Vertebrata</taxon>
        <taxon>Chondrichthyes</taxon>
        <taxon>Elasmobranchii</taxon>
        <taxon>Galeomorphii</taxon>
        <taxon>Galeoidea</taxon>
        <taxon>Orectolobiformes</taxon>
        <taxon>Hemiscylliidae</taxon>
        <taxon>Chiloscyllium</taxon>
    </lineage>
</organism>
<evidence type="ECO:0000256" key="22">
    <source>
        <dbReference type="ARBA" id="ARBA00050661"/>
    </source>
</evidence>
<evidence type="ECO:0000256" key="23">
    <source>
        <dbReference type="ARBA" id="ARBA00050745"/>
    </source>
</evidence>